<evidence type="ECO:0000313" key="3">
    <source>
        <dbReference type="Proteomes" id="UP000762676"/>
    </source>
</evidence>
<proteinExistence type="predicted"/>
<feature type="signal peptide" evidence="1">
    <location>
        <begin position="1"/>
        <end position="21"/>
    </location>
</feature>
<reference evidence="2 3" key="1">
    <citation type="journal article" date="2021" name="Elife">
        <title>Chloroplast acquisition without the gene transfer in kleptoplastic sea slugs, Plakobranchus ocellatus.</title>
        <authorList>
            <person name="Maeda T."/>
            <person name="Takahashi S."/>
            <person name="Yoshida T."/>
            <person name="Shimamura S."/>
            <person name="Takaki Y."/>
            <person name="Nagai Y."/>
            <person name="Toyoda A."/>
            <person name="Suzuki Y."/>
            <person name="Arimoto A."/>
            <person name="Ishii H."/>
            <person name="Satoh N."/>
            <person name="Nishiyama T."/>
            <person name="Hasebe M."/>
            <person name="Maruyama T."/>
            <person name="Minagawa J."/>
            <person name="Obokata J."/>
            <person name="Shigenobu S."/>
        </authorList>
    </citation>
    <scope>NUCLEOTIDE SEQUENCE [LARGE SCALE GENOMIC DNA]</scope>
</reference>
<evidence type="ECO:0000256" key="1">
    <source>
        <dbReference type="SAM" id="SignalP"/>
    </source>
</evidence>
<accession>A0AAV4H9H5</accession>
<keyword evidence="3" id="KW-1185">Reference proteome</keyword>
<sequence>MAAILKLAVLTLVMALTFVSAKPVERERRFLVESIVDGAKAVAGGITGTFHRFFGRQFAVEDENQALSDADALRGYGHTFHDLGVWFTTAAESFRKSLYHEATTPDLNEWKISATLMTQLGDELLLNDKEFITVNNWIRLTITDTLKPDHRSEDRFRLSLDTIRAKTERLENLVPLVSQALTKLRDLADSRVTKDIEDTLKKVARTAMIVAKVRDRFDSLVKAIGIENY</sequence>
<feature type="chain" id="PRO_5043674535" evidence="1">
    <location>
        <begin position="22"/>
        <end position="229"/>
    </location>
</feature>
<dbReference type="Proteomes" id="UP000762676">
    <property type="component" value="Unassembled WGS sequence"/>
</dbReference>
<organism evidence="2 3">
    <name type="scientific">Elysia marginata</name>
    <dbReference type="NCBI Taxonomy" id="1093978"/>
    <lineage>
        <taxon>Eukaryota</taxon>
        <taxon>Metazoa</taxon>
        <taxon>Spiralia</taxon>
        <taxon>Lophotrochozoa</taxon>
        <taxon>Mollusca</taxon>
        <taxon>Gastropoda</taxon>
        <taxon>Heterobranchia</taxon>
        <taxon>Euthyneura</taxon>
        <taxon>Panpulmonata</taxon>
        <taxon>Sacoglossa</taxon>
        <taxon>Placobranchoidea</taxon>
        <taxon>Plakobranchidae</taxon>
        <taxon>Elysia</taxon>
    </lineage>
</organism>
<evidence type="ECO:0000313" key="2">
    <source>
        <dbReference type="EMBL" id="GFR93721.1"/>
    </source>
</evidence>
<comment type="caution">
    <text evidence="2">The sequence shown here is derived from an EMBL/GenBank/DDBJ whole genome shotgun (WGS) entry which is preliminary data.</text>
</comment>
<gene>
    <name evidence="2" type="ORF">ElyMa_004385100</name>
</gene>
<keyword evidence="1" id="KW-0732">Signal</keyword>
<dbReference type="AlphaFoldDB" id="A0AAV4H9H5"/>
<name>A0AAV4H9H5_9GAST</name>
<protein>
    <submittedName>
        <fullName evidence="2">Uncharacterized protein</fullName>
    </submittedName>
</protein>
<dbReference type="EMBL" id="BMAT01008855">
    <property type="protein sequence ID" value="GFR93721.1"/>
    <property type="molecule type" value="Genomic_DNA"/>
</dbReference>